<gene>
    <name evidence="7" type="ORF">NCTC11466_01932</name>
</gene>
<dbReference type="Proteomes" id="UP000274122">
    <property type="component" value="Chromosome"/>
</dbReference>
<proteinExistence type="predicted"/>
<evidence type="ECO:0000313" key="7">
    <source>
        <dbReference type="EMBL" id="VEB97017.1"/>
    </source>
</evidence>
<organism evidence="7 8">
    <name type="scientific">Cedecea lapagei</name>
    <dbReference type="NCBI Taxonomy" id="158823"/>
    <lineage>
        <taxon>Bacteria</taxon>
        <taxon>Pseudomonadati</taxon>
        <taxon>Pseudomonadota</taxon>
        <taxon>Gammaproteobacteria</taxon>
        <taxon>Enterobacterales</taxon>
        <taxon>Enterobacteriaceae</taxon>
        <taxon>Cedecea</taxon>
    </lineage>
</organism>
<protein>
    <submittedName>
        <fullName evidence="7">Possible hemagglutinin (DUF638)</fullName>
    </submittedName>
</protein>
<accession>A0A3S4J2G0</accession>
<evidence type="ECO:0000256" key="1">
    <source>
        <dbReference type="ARBA" id="ARBA00004219"/>
    </source>
</evidence>
<evidence type="ECO:0000256" key="3">
    <source>
        <dbReference type="ARBA" id="ARBA00022913"/>
    </source>
</evidence>
<keyword evidence="8" id="KW-1185">Reference proteome</keyword>
<evidence type="ECO:0000313" key="8">
    <source>
        <dbReference type="Proteomes" id="UP000274122"/>
    </source>
</evidence>
<dbReference type="RefSeq" id="WP_126355999.1">
    <property type="nucleotide sequence ID" value="NZ_LR134201.1"/>
</dbReference>
<comment type="subcellular location">
    <subcellularLocation>
        <location evidence="1">Target cell</location>
        <location evidence="1">Target cell cytoplasm</location>
    </subcellularLocation>
</comment>
<dbReference type="AlphaFoldDB" id="A0A3S4J2G0"/>
<name>A0A3S4J2G0_9ENTR</name>
<sequence length="429" mass="46386">MSFILAGGLNPVMAQAIKSATTRDNEVNEPANLMVHAFSGELAARHIAAEMFPGKDPGNLIQDQKQLVSLLGTMAAGIAGGVVGNSTAAATTGAQAGKNAVENNRLSNPKEKQIINNLVGAGYDPQKMEAASCALVKCYAEYPVGSAEYEKNLALAQKGENYKEEQNLLKNYELLTTELKDPLYWNKVPEEVKQKYQGFTYSQSDKIEDGQKAYDAWKIAYIADKLNIPVSAVRLTDAGLNIALNMAATSSAGKIAGNNPSKKNAAQGNEFVAGTKIDNSLNLIDKEVLPDALISTFKGGQYETVITREPVSVYRNFGGSETLTKLDGGFATTTFNAGRNETAVYKKCSTTQFEAELEIPKGIKLNVGHAGEQPPRSTDPKYTGGADQILLPRSYPTEWIKSIRDGKTGQVYSYDEFKSKFPEQVTRGQ</sequence>
<dbReference type="KEGG" id="clap:NCTC11466_01932"/>
<dbReference type="InterPro" id="IPR006914">
    <property type="entry name" value="VENN_dom"/>
</dbReference>
<keyword evidence="2" id="KW-0800">Toxin</keyword>
<keyword evidence="3" id="KW-1266">Target cell cytoplasm</keyword>
<reference evidence="7 8" key="1">
    <citation type="submission" date="2018-12" db="EMBL/GenBank/DDBJ databases">
        <authorList>
            <consortium name="Pathogen Informatics"/>
        </authorList>
    </citation>
    <scope>NUCLEOTIDE SEQUENCE [LARGE SCALE GENOMIC DNA]</scope>
    <source>
        <strain evidence="7 8">NCTC11466</strain>
    </source>
</reference>
<dbReference type="Pfam" id="PF04829">
    <property type="entry name" value="PT-VENN"/>
    <property type="match status" value="1"/>
</dbReference>
<dbReference type="GO" id="GO:0090729">
    <property type="term" value="F:toxin activity"/>
    <property type="evidence" value="ECO:0007669"/>
    <property type="project" value="UniProtKB-KW"/>
</dbReference>
<evidence type="ECO:0000256" key="2">
    <source>
        <dbReference type="ARBA" id="ARBA00022656"/>
    </source>
</evidence>
<evidence type="ECO:0000256" key="4">
    <source>
        <dbReference type="ARBA" id="ARBA00023026"/>
    </source>
</evidence>
<dbReference type="OrthoDB" id="6636741at2"/>
<feature type="region of interest" description="Disordered" evidence="5">
    <location>
        <begin position="367"/>
        <end position="387"/>
    </location>
</feature>
<keyword evidence="4" id="KW-0843">Virulence</keyword>
<evidence type="ECO:0000259" key="6">
    <source>
        <dbReference type="Pfam" id="PF04829"/>
    </source>
</evidence>
<feature type="domain" description="VENN motif-containing" evidence="6">
    <location>
        <begin position="58"/>
        <end position="107"/>
    </location>
</feature>
<dbReference type="EMBL" id="LR134201">
    <property type="protein sequence ID" value="VEB97017.1"/>
    <property type="molecule type" value="Genomic_DNA"/>
</dbReference>
<evidence type="ECO:0000256" key="5">
    <source>
        <dbReference type="SAM" id="MobiDB-lite"/>
    </source>
</evidence>